<reference evidence="3" key="1">
    <citation type="submission" date="2014-09" db="EMBL/GenBank/DDBJ databases">
        <authorList>
            <person name="Sharma Rahul"/>
            <person name="Thines Marco"/>
        </authorList>
    </citation>
    <scope>NUCLEOTIDE SEQUENCE [LARGE SCALE GENOMIC DNA]</scope>
</reference>
<evidence type="ECO:0000313" key="2">
    <source>
        <dbReference type="EMBL" id="CEG42962.1"/>
    </source>
</evidence>
<proteinExistence type="predicted"/>
<feature type="region of interest" description="Disordered" evidence="1">
    <location>
        <begin position="1"/>
        <end position="21"/>
    </location>
</feature>
<dbReference type="RefSeq" id="XP_024579331.1">
    <property type="nucleotide sequence ID" value="XM_024728899.1"/>
</dbReference>
<accession>A0A0P1ANX7</accession>
<name>A0A0P1ANX7_PLAHL</name>
<dbReference type="GeneID" id="36408250"/>
<dbReference type="EMBL" id="CCYD01000645">
    <property type="protein sequence ID" value="CEG42962.1"/>
    <property type="molecule type" value="Genomic_DNA"/>
</dbReference>
<dbReference type="Proteomes" id="UP000054928">
    <property type="component" value="Unassembled WGS sequence"/>
</dbReference>
<evidence type="ECO:0000313" key="3">
    <source>
        <dbReference type="Proteomes" id="UP000054928"/>
    </source>
</evidence>
<protein>
    <submittedName>
        <fullName evidence="2">Uncharacterized protein</fullName>
    </submittedName>
</protein>
<dbReference type="AlphaFoldDB" id="A0A0P1ANX7"/>
<organism evidence="2 3">
    <name type="scientific">Plasmopara halstedii</name>
    <name type="common">Downy mildew of sunflower</name>
    <dbReference type="NCBI Taxonomy" id="4781"/>
    <lineage>
        <taxon>Eukaryota</taxon>
        <taxon>Sar</taxon>
        <taxon>Stramenopiles</taxon>
        <taxon>Oomycota</taxon>
        <taxon>Peronosporomycetes</taxon>
        <taxon>Peronosporales</taxon>
        <taxon>Peronosporaceae</taxon>
        <taxon>Plasmopara</taxon>
    </lineage>
</organism>
<keyword evidence="3" id="KW-1185">Reference proteome</keyword>
<sequence>MHAQYLTRSLSQNTEGNNKASNYAVPSMSVWGFPNFPLRIASVRSSPKSRNSKISEGDVAFESTLRY</sequence>
<evidence type="ECO:0000256" key="1">
    <source>
        <dbReference type="SAM" id="MobiDB-lite"/>
    </source>
</evidence>